<dbReference type="Proteomes" id="UP001499994">
    <property type="component" value="Unassembled WGS sequence"/>
</dbReference>
<evidence type="ECO:0000313" key="2">
    <source>
        <dbReference type="Proteomes" id="UP001499994"/>
    </source>
</evidence>
<dbReference type="EMBL" id="BAABDG010000002">
    <property type="protein sequence ID" value="GAA3884254.1"/>
    <property type="molecule type" value="Genomic_DNA"/>
</dbReference>
<sequence>MLLIRNESGAEIVREDHLLLTAPSSQPSPTGRGSHAVLPIRNESGAEIVREDHLLLTGPHPSPLPRGEGVERCSLSGTRAVLRW</sequence>
<reference evidence="2" key="1">
    <citation type="journal article" date="2019" name="Int. J. Syst. Evol. Microbiol.">
        <title>The Global Catalogue of Microorganisms (GCM) 10K type strain sequencing project: providing services to taxonomists for standard genome sequencing and annotation.</title>
        <authorList>
            <consortium name="The Broad Institute Genomics Platform"/>
            <consortium name="The Broad Institute Genome Sequencing Center for Infectious Disease"/>
            <person name="Wu L."/>
            <person name="Ma J."/>
        </authorList>
    </citation>
    <scope>NUCLEOTIDE SEQUENCE [LARGE SCALE GENOMIC DNA]</scope>
    <source>
        <strain evidence="2">JCM 17201</strain>
    </source>
</reference>
<evidence type="ECO:0000313" key="1">
    <source>
        <dbReference type="EMBL" id="GAA3884254.1"/>
    </source>
</evidence>
<organism evidence="1 2">
    <name type="scientific">Gibbsiella dentisursi</name>
    <dbReference type="NCBI Taxonomy" id="796890"/>
    <lineage>
        <taxon>Bacteria</taxon>
        <taxon>Pseudomonadati</taxon>
        <taxon>Pseudomonadota</taxon>
        <taxon>Gammaproteobacteria</taxon>
        <taxon>Enterobacterales</taxon>
        <taxon>Yersiniaceae</taxon>
        <taxon>Gibbsiella</taxon>
    </lineage>
</organism>
<protein>
    <submittedName>
        <fullName evidence="1">Uncharacterized protein</fullName>
    </submittedName>
</protein>
<keyword evidence="2" id="KW-1185">Reference proteome</keyword>
<gene>
    <name evidence="1" type="ORF">GCM10022405_07050</name>
</gene>
<name>A0ABP7KRZ5_9GAMM</name>
<accession>A0ABP7KRZ5</accession>
<proteinExistence type="predicted"/>
<comment type="caution">
    <text evidence="1">The sequence shown here is derived from an EMBL/GenBank/DDBJ whole genome shotgun (WGS) entry which is preliminary data.</text>
</comment>